<dbReference type="SMART" id="SM00091">
    <property type="entry name" value="PAS"/>
    <property type="match status" value="1"/>
</dbReference>
<dbReference type="NCBIfam" id="TIGR00229">
    <property type="entry name" value="sensory_box"/>
    <property type="match status" value="1"/>
</dbReference>
<dbReference type="Pfam" id="PF02743">
    <property type="entry name" value="dCache_1"/>
    <property type="match status" value="1"/>
</dbReference>
<evidence type="ECO:0000259" key="7">
    <source>
        <dbReference type="PROSITE" id="PS50887"/>
    </source>
</evidence>
<comment type="subcellular location">
    <subcellularLocation>
        <location evidence="1">Cell membrane</location>
        <topology evidence="1">Multi-pass membrane protein</topology>
    </subcellularLocation>
</comment>
<organism evidence="8 9">
    <name type="scientific">Variovorax ginsengisoli</name>
    <dbReference type="NCBI Taxonomy" id="363844"/>
    <lineage>
        <taxon>Bacteria</taxon>
        <taxon>Pseudomonadati</taxon>
        <taxon>Pseudomonadota</taxon>
        <taxon>Betaproteobacteria</taxon>
        <taxon>Burkholderiales</taxon>
        <taxon>Comamonadaceae</taxon>
        <taxon>Variovorax</taxon>
    </lineage>
</organism>
<dbReference type="EMBL" id="JAUSRO010000018">
    <property type="protein sequence ID" value="MDP9902434.1"/>
    <property type="molecule type" value="Genomic_DNA"/>
</dbReference>
<evidence type="ECO:0000256" key="1">
    <source>
        <dbReference type="ARBA" id="ARBA00004651"/>
    </source>
</evidence>
<dbReference type="SUPFAM" id="SSF53098">
    <property type="entry name" value="Ribonuclease H-like"/>
    <property type="match status" value="1"/>
</dbReference>
<dbReference type="InterPro" id="IPR000014">
    <property type="entry name" value="PAS"/>
</dbReference>
<feature type="domain" description="GGDEF" evidence="7">
    <location>
        <begin position="681"/>
        <end position="814"/>
    </location>
</feature>
<evidence type="ECO:0000256" key="6">
    <source>
        <dbReference type="SAM" id="Phobius"/>
    </source>
</evidence>
<feature type="transmembrane region" description="Helical" evidence="6">
    <location>
        <begin position="449"/>
        <end position="471"/>
    </location>
</feature>
<evidence type="ECO:0000256" key="4">
    <source>
        <dbReference type="ARBA" id="ARBA00022989"/>
    </source>
</evidence>
<dbReference type="PANTHER" id="PTHR46663">
    <property type="entry name" value="DIGUANYLATE CYCLASE DGCT-RELATED"/>
    <property type="match status" value="1"/>
</dbReference>
<dbReference type="Gene3D" id="3.30.450.20">
    <property type="entry name" value="PAS domain"/>
    <property type="match status" value="2"/>
</dbReference>
<dbReference type="Pfam" id="PF00990">
    <property type="entry name" value="GGDEF"/>
    <property type="match status" value="1"/>
</dbReference>
<dbReference type="InterPro" id="IPR000160">
    <property type="entry name" value="GGDEF_dom"/>
</dbReference>
<dbReference type="CDD" id="cd01949">
    <property type="entry name" value="GGDEF"/>
    <property type="match status" value="1"/>
</dbReference>
<dbReference type="NCBIfam" id="TIGR00254">
    <property type="entry name" value="GGDEF"/>
    <property type="match status" value="1"/>
</dbReference>
<gene>
    <name evidence="8" type="ORF">J2W36_004711</name>
</gene>
<dbReference type="SUPFAM" id="SSF55073">
    <property type="entry name" value="Nucleotide cyclase"/>
    <property type="match status" value="1"/>
</dbReference>
<dbReference type="InterPro" id="IPR043128">
    <property type="entry name" value="Rev_trsase/Diguanyl_cyclase"/>
</dbReference>
<reference evidence="8 9" key="1">
    <citation type="submission" date="2023-07" db="EMBL/GenBank/DDBJ databases">
        <title>Sorghum-associated microbial communities from plants grown in Nebraska, USA.</title>
        <authorList>
            <person name="Schachtman D."/>
        </authorList>
    </citation>
    <scope>NUCLEOTIDE SEQUENCE [LARGE SCALE GENOMIC DNA]</scope>
    <source>
        <strain evidence="8 9">DS1607</strain>
    </source>
</reference>
<evidence type="ECO:0000313" key="8">
    <source>
        <dbReference type="EMBL" id="MDP9902434.1"/>
    </source>
</evidence>
<comment type="caution">
    <text evidence="8">The sequence shown here is derived from an EMBL/GenBank/DDBJ whole genome shotgun (WGS) entry which is preliminary data.</text>
</comment>
<proteinExistence type="predicted"/>
<keyword evidence="4 6" id="KW-1133">Transmembrane helix</keyword>
<sequence>MVRSHFPGVNHKKVYRLYSAANLAVRKRKKVKRPTSERVPLRLATTANEVWSMDFVSDSLSTGRRIKCLTVADDFSHECVSIAVDWGISGQYVTRLPASRSLPSPWPTASTRTCFAAGFWMPTKRQASVVCSLSRHMPLKRTGSSIPAMDIATRPTRPRLAWIYTLKFQIVAIALMAAAAAAVITAHFAFVATERNMEQLLVKGESDDAERTATLMGTKVDMLRDALKAAARQSPSELWADPEAMRRHLLANSALGSLFEGVFAARPSGELLGGISQGRLSSELPDVGDRAYFQQALNTDQLIISEPLAAKRVKTPVVVMAISTRGRNGEVLGVLAGVLALSSNNLFSEAARAGREDASRVLVMNRQGMLMAHTNPARLLGHAAAEPGLAEAFELWRASGSAIDTVGTTTLSQGHLVAMAGIPDTDWTLARLTPLAVALAPVAAARKTAWTSAAWVALGAAALSGGLAWLITLPISRLRARASVLLSEGDVSVEDWPHGRGEVGQLGRAFARVVEQRRQKQDETEALLAQLEAVLDQADIGIALTREGRYEMVSRQFCEIFGFAKADLVGQPASIIYPSQAAYDALSALADRSFMHDGAFSGEVELARAGGDVFWARLRGRAVAPEDHSKGTIWTLEDVTVSRAHRERLAWISSHDSLTGLSNRAAFEEMLEAATARADDEPFCAMFIDLDHFKEVNDTGGHPIGDAVLRDVASTLTGHVRLADTVARLGGDEFAILLHGCPLPRAVEVAEKLRLAVEAYQLIWEGRSFGVGASIGLVAVDASFKDAAAVLRAADSACYAAKARGRNAVAVFSGQP</sequence>
<dbReference type="CDD" id="cd00130">
    <property type="entry name" value="PAS"/>
    <property type="match status" value="1"/>
</dbReference>
<dbReference type="PANTHER" id="PTHR46663:SF2">
    <property type="entry name" value="GGDEF DOMAIN-CONTAINING PROTEIN"/>
    <property type="match status" value="1"/>
</dbReference>
<dbReference type="InterPro" id="IPR052163">
    <property type="entry name" value="DGC-Regulatory_Protein"/>
</dbReference>
<dbReference type="Gene3D" id="3.30.70.270">
    <property type="match status" value="1"/>
</dbReference>
<keyword evidence="3 6" id="KW-0812">Transmembrane</keyword>
<keyword evidence="9" id="KW-1185">Reference proteome</keyword>
<evidence type="ECO:0000256" key="3">
    <source>
        <dbReference type="ARBA" id="ARBA00022692"/>
    </source>
</evidence>
<dbReference type="InterPro" id="IPR035965">
    <property type="entry name" value="PAS-like_dom_sf"/>
</dbReference>
<keyword evidence="2" id="KW-1003">Cell membrane</keyword>
<evidence type="ECO:0000256" key="5">
    <source>
        <dbReference type="ARBA" id="ARBA00023136"/>
    </source>
</evidence>
<evidence type="ECO:0000313" key="9">
    <source>
        <dbReference type="Proteomes" id="UP001226867"/>
    </source>
</evidence>
<dbReference type="CDD" id="cd12914">
    <property type="entry name" value="PDC1_DGC_like"/>
    <property type="match status" value="1"/>
</dbReference>
<dbReference type="SUPFAM" id="SSF55785">
    <property type="entry name" value="PYP-like sensor domain (PAS domain)"/>
    <property type="match status" value="1"/>
</dbReference>
<dbReference type="SMART" id="SM00267">
    <property type="entry name" value="GGDEF"/>
    <property type="match status" value="1"/>
</dbReference>
<dbReference type="InterPro" id="IPR029787">
    <property type="entry name" value="Nucleotide_cyclase"/>
</dbReference>
<dbReference type="InterPro" id="IPR012337">
    <property type="entry name" value="RNaseH-like_sf"/>
</dbReference>
<keyword evidence="5 6" id="KW-0472">Membrane</keyword>
<protein>
    <submittedName>
        <fullName evidence="8">Diguanylate cyclase (GGDEF)-like protein/PAS domain S-box-containing protein</fullName>
    </submittedName>
</protein>
<dbReference type="CDD" id="cd06225">
    <property type="entry name" value="HAMP"/>
    <property type="match status" value="1"/>
</dbReference>
<dbReference type="Pfam" id="PF13426">
    <property type="entry name" value="PAS_9"/>
    <property type="match status" value="1"/>
</dbReference>
<accession>A0ABT9SEW2</accession>
<name>A0ABT9SEW2_9BURK</name>
<dbReference type="PROSITE" id="PS50887">
    <property type="entry name" value="GGDEF"/>
    <property type="match status" value="1"/>
</dbReference>
<dbReference type="Gene3D" id="6.10.340.10">
    <property type="match status" value="1"/>
</dbReference>
<feature type="transmembrane region" description="Helical" evidence="6">
    <location>
        <begin position="168"/>
        <end position="190"/>
    </location>
</feature>
<dbReference type="Proteomes" id="UP001226867">
    <property type="component" value="Unassembled WGS sequence"/>
</dbReference>
<dbReference type="InterPro" id="IPR033479">
    <property type="entry name" value="dCache_1"/>
</dbReference>
<evidence type="ECO:0000256" key="2">
    <source>
        <dbReference type="ARBA" id="ARBA00022475"/>
    </source>
</evidence>